<feature type="compositionally biased region" description="Low complexity" evidence="1">
    <location>
        <begin position="529"/>
        <end position="544"/>
    </location>
</feature>
<feature type="compositionally biased region" description="Basic and acidic residues" evidence="1">
    <location>
        <begin position="455"/>
        <end position="469"/>
    </location>
</feature>
<feature type="region of interest" description="Disordered" evidence="1">
    <location>
        <begin position="837"/>
        <end position="918"/>
    </location>
</feature>
<protein>
    <recommendedName>
        <fullName evidence="4">PH domain-containing protein</fullName>
    </recommendedName>
</protein>
<dbReference type="OrthoDB" id="3225203at2759"/>
<name>A0A0C2XCQ4_AMAMK</name>
<feature type="compositionally biased region" description="Acidic residues" evidence="1">
    <location>
        <begin position="83"/>
        <end position="99"/>
    </location>
</feature>
<evidence type="ECO:0000313" key="2">
    <source>
        <dbReference type="EMBL" id="KIL66623.1"/>
    </source>
</evidence>
<accession>A0A0C2XCQ4</accession>
<proteinExistence type="predicted"/>
<feature type="compositionally biased region" description="Low complexity" evidence="1">
    <location>
        <begin position="1150"/>
        <end position="1168"/>
    </location>
</feature>
<feature type="compositionally biased region" description="Basic and acidic residues" evidence="1">
    <location>
        <begin position="838"/>
        <end position="856"/>
    </location>
</feature>
<sequence length="1348" mass="147759">MFSESINQRPIPIGLRYIAYDQWLLTHIQPSWKISQIKLFVLSKCLRTNYAVPLNPSRQPSPITFAPLNPTHGRAKTATVSEDGYEEDDEYNSDTEDDDANKPFSYRPSSARNVAAAVPSPPPAAFTLIRFSTGQILEDSFQFSSYDISPYELLELHGEHSKSMTKPVFPPRRNSLPLSLTPPPSPPPSSSSPTRLIKRIVCLDRTDIHAYAAPYWEGWVKALRVVNRDDLDLAMRSRAAHHHHRRTGTPSTSGASTTVTDKDAHNIFAGMNWGFGGVSAMGGMGVGFGVVLDDEVLKLRDEDVMVSSGKKKSAKLASKVKLEWKERWVVVQGDTLYISKDREDVNPSQRMSLSSLVNIRDKDFLLSYPSPATSPFVPTSTPPVSDPDVDAAIFDFPSPGKKGKDKLNNHTKYVICARFRTNDNEDHHHRGRASTRADESGPTKLKSTKPKSKHKEKDKEQVKAKDGKQKQKSQGNNYGDLSYYSPVAIAAATGIVLPLPSSATSYSRSPERKVKSANRKREGEDTHDTPGTTTATTTTRPGTAVSCSTETEDIHTSLIPTGDDNQDDEETLSHQQQHQALSAVTASTTSLSQSDTMPSPLFAHSSESEWEKDIFGQKERKKQPFYHTGYQPAFRWKESSEYDRAKDVWEEVGKKGKGKERERGKDPRISSHHQHEWIILDLGGSSAFASMLRVLHRGAPYASSTFKTNYLDKTENDPPKLVVGSSTPTPAATGADDVEYSDSSTRRHGFDYNDQEDALRDDRCPDHKDRHRPPPLTPSHDLSARNERLGVMPYPEWRIKITKRAQRAALGNISNAMLFYLFRSLEFADLSSSSAARARLDGSHKMKKPTTVDRSKSQKSQRSQRSQRLRTASTASTATAASTSAQQQQALKSSPKSSLPSDDIPSSHVELDIGSSSDESSEMEWHGWILDISRQYQVQRQHQHRQESGQEGVPGVGGDGKVAGEETPIPQGSPRPVHLELDDSYGYEAMRRKALEPSGTVSTTTTAVSTRDIKRPSSSHHIEQRRPTTKAPRSSVDGLSSLPLFPSSILSSRSVGSPPFSSPEPPMSPSPPPPPLPPASLAAARKRLTSMKTNNIFKSSDPPMHLISRRRPSMPQLSFEHPSTSSDLGESAASNKRHIATGGRRGVKGSSPPDDIFSSPSSAGAGSSRDGGDGGSTTSKSSQFIRRRASAAGLITSNLAGSFGRSANFFGGLWRKDKDGKEKDKDKETPRESGGAAQDPLDEQREYNNNKMGKGKGTNNIIPRPESSSCEGGKARSLSPSAVGISVISASRLERATSGSSMAATSPEDDDDEPPGPSPMVRTKSERRKLKGRLMYEMEKIAKGFDGD</sequence>
<reference evidence="2 3" key="1">
    <citation type="submission" date="2014-04" db="EMBL/GenBank/DDBJ databases">
        <title>Evolutionary Origins and Diversification of the Mycorrhizal Mutualists.</title>
        <authorList>
            <consortium name="DOE Joint Genome Institute"/>
            <consortium name="Mycorrhizal Genomics Consortium"/>
            <person name="Kohler A."/>
            <person name="Kuo A."/>
            <person name="Nagy L.G."/>
            <person name="Floudas D."/>
            <person name="Copeland A."/>
            <person name="Barry K.W."/>
            <person name="Cichocki N."/>
            <person name="Veneault-Fourrey C."/>
            <person name="LaButti K."/>
            <person name="Lindquist E.A."/>
            <person name="Lipzen A."/>
            <person name="Lundell T."/>
            <person name="Morin E."/>
            <person name="Murat C."/>
            <person name="Riley R."/>
            <person name="Ohm R."/>
            <person name="Sun H."/>
            <person name="Tunlid A."/>
            <person name="Henrissat B."/>
            <person name="Grigoriev I.V."/>
            <person name="Hibbett D.S."/>
            <person name="Martin F."/>
        </authorList>
    </citation>
    <scope>NUCLEOTIDE SEQUENCE [LARGE SCALE GENOMIC DNA]</scope>
    <source>
        <strain evidence="2 3">Koide BX008</strain>
    </source>
</reference>
<dbReference type="STRING" id="946122.A0A0C2XCQ4"/>
<dbReference type="EMBL" id="KN818235">
    <property type="protein sequence ID" value="KIL66623.1"/>
    <property type="molecule type" value="Genomic_DNA"/>
</dbReference>
<dbReference type="InterPro" id="IPR011993">
    <property type="entry name" value="PH-like_dom_sf"/>
</dbReference>
<organism evidence="2 3">
    <name type="scientific">Amanita muscaria (strain Koide BX008)</name>
    <dbReference type="NCBI Taxonomy" id="946122"/>
    <lineage>
        <taxon>Eukaryota</taxon>
        <taxon>Fungi</taxon>
        <taxon>Dikarya</taxon>
        <taxon>Basidiomycota</taxon>
        <taxon>Agaricomycotina</taxon>
        <taxon>Agaricomycetes</taxon>
        <taxon>Agaricomycetidae</taxon>
        <taxon>Agaricales</taxon>
        <taxon>Pluteineae</taxon>
        <taxon>Amanitaceae</taxon>
        <taxon>Amanita</taxon>
    </lineage>
</organism>
<feature type="compositionally biased region" description="Pro residues" evidence="1">
    <location>
        <begin position="180"/>
        <end position="190"/>
    </location>
</feature>
<feature type="compositionally biased region" description="Basic and acidic residues" evidence="1">
    <location>
        <begin position="509"/>
        <end position="528"/>
    </location>
</feature>
<dbReference type="SUPFAM" id="SSF50729">
    <property type="entry name" value="PH domain-like"/>
    <property type="match status" value="1"/>
</dbReference>
<feature type="region of interest" description="Disordered" evidence="1">
    <location>
        <begin position="424"/>
        <end position="479"/>
    </location>
</feature>
<feature type="compositionally biased region" description="Basic residues" evidence="1">
    <location>
        <begin position="238"/>
        <end position="247"/>
    </location>
</feature>
<gene>
    <name evidence="2" type="ORF">M378DRAFT_197430</name>
</gene>
<feature type="compositionally biased region" description="Low complexity" evidence="1">
    <location>
        <begin position="1000"/>
        <end position="1010"/>
    </location>
</feature>
<feature type="compositionally biased region" description="Basic and acidic residues" evidence="1">
    <location>
        <begin position="1214"/>
        <end position="1231"/>
    </location>
</feature>
<feature type="region of interest" description="Disordered" evidence="1">
    <location>
        <begin position="61"/>
        <end position="107"/>
    </location>
</feature>
<feature type="region of interest" description="Disordered" evidence="1">
    <location>
        <begin position="939"/>
        <end position="1184"/>
    </location>
</feature>
<feature type="region of interest" description="Disordered" evidence="1">
    <location>
        <begin position="709"/>
        <end position="787"/>
    </location>
</feature>
<feature type="compositionally biased region" description="Gly residues" evidence="1">
    <location>
        <begin position="952"/>
        <end position="961"/>
    </location>
</feature>
<feature type="compositionally biased region" description="Polar residues" evidence="1">
    <location>
        <begin position="1121"/>
        <end position="1134"/>
    </location>
</feature>
<feature type="region of interest" description="Disordered" evidence="1">
    <location>
        <begin position="237"/>
        <end position="259"/>
    </location>
</feature>
<dbReference type="HOGENOM" id="CLU_257877_0_0_1"/>
<feature type="region of interest" description="Disordered" evidence="1">
    <location>
        <begin position="501"/>
        <end position="598"/>
    </location>
</feature>
<feature type="compositionally biased region" description="Basic and acidic residues" evidence="1">
    <location>
        <begin position="1011"/>
        <end position="1026"/>
    </location>
</feature>
<dbReference type="Gene3D" id="2.30.29.30">
    <property type="entry name" value="Pleckstrin-homology domain (PH domain)/Phosphotyrosine-binding domain (PTB)"/>
    <property type="match status" value="1"/>
</dbReference>
<feature type="region of interest" description="Disordered" evidence="1">
    <location>
        <begin position="1202"/>
        <end position="1332"/>
    </location>
</feature>
<evidence type="ECO:0008006" key="4">
    <source>
        <dbReference type="Google" id="ProtNLM"/>
    </source>
</evidence>
<feature type="compositionally biased region" description="Basic and acidic residues" evidence="1">
    <location>
        <begin position="744"/>
        <end position="768"/>
    </location>
</feature>
<evidence type="ECO:0000313" key="3">
    <source>
        <dbReference type="Proteomes" id="UP000054549"/>
    </source>
</evidence>
<feature type="compositionally biased region" description="Low complexity" evidence="1">
    <location>
        <begin position="1039"/>
        <end position="1059"/>
    </location>
</feature>
<feature type="compositionally biased region" description="Low complexity" evidence="1">
    <location>
        <begin position="858"/>
        <end position="901"/>
    </location>
</feature>
<feature type="compositionally biased region" description="Low complexity" evidence="1">
    <location>
        <begin position="248"/>
        <end position="259"/>
    </location>
</feature>
<feature type="compositionally biased region" description="Low complexity" evidence="1">
    <location>
        <begin position="579"/>
        <end position="594"/>
    </location>
</feature>
<feature type="compositionally biased region" description="Low complexity" evidence="1">
    <location>
        <begin position="1249"/>
        <end position="1260"/>
    </location>
</feature>
<dbReference type="Proteomes" id="UP000054549">
    <property type="component" value="Unassembled WGS sequence"/>
</dbReference>
<keyword evidence="3" id="KW-1185">Reference proteome</keyword>
<feature type="region of interest" description="Disordered" evidence="1">
    <location>
        <begin position="653"/>
        <end position="672"/>
    </location>
</feature>
<feature type="compositionally biased region" description="Pro residues" evidence="1">
    <location>
        <begin position="1060"/>
        <end position="1078"/>
    </location>
</feature>
<feature type="region of interest" description="Disordered" evidence="1">
    <location>
        <begin position="162"/>
        <end position="193"/>
    </location>
</feature>
<dbReference type="InParanoid" id="A0A0C2XCQ4"/>
<evidence type="ECO:0000256" key="1">
    <source>
        <dbReference type="SAM" id="MobiDB-lite"/>
    </source>
</evidence>